<evidence type="ECO:0000313" key="14">
    <source>
        <dbReference type="Proteomes" id="UP001501221"/>
    </source>
</evidence>
<evidence type="ECO:0000256" key="3">
    <source>
        <dbReference type="ARBA" id="ARBA00009014"/>
    </source>
</evidence>
<organism evidence="13 14">
    <name type="scientific">Kangiella japonica</name>
    <dbReference type="NCBI Taxonomy" id="647384"/>
    <lineage>
        <taxon>Bacteria</taxon>
        <taxon>Pseudomonadati</taxon>
        <taxon>Pseudomonadota</taxon>
        <taxon>Gammaproteobacteria</taxon>
        <taxon>Kangiellales</taxon>
        <taxon>Kangiellaceae</taxon>
        <taxon>Kangiella</taxon>
    </lineage>
</organism>
<evidence type="ECO:0000256" key="9">
    <source>
        <dbReference type="ARBA" id="ARBA00023027"/>
    </source>
</evidence>
<keyword evidence="5 11" id="KW-0808">Transferase</keyword>
<evidence type="ECO:0000256" key="6">
    <source>
        <dbReference type="ARBA" id="ARBA00022695"/>
    </source>
</evidence>
<keyword evidence="14" id="KW-1185">Reference proteome</keyword>
<evidence type="ECO:0000256" key="10">
    <source>
        <dbReference type="ARBA" id="ARBA00048721"/>
    </source>
</evidence>
<dbReference type="InterPro" id="IPR004821">
    <property type="entry name" value="Cyt_trans-like"/>
</dbReference>
<dbReference type="InterPro" id="IPR014729">
    <property type="entry name" value="Rossmann-like_a/b/a_fold"/>
</dbReference>
<sequence length="229" mass="26098">MSPALAEKNKLMHIILGGTFDPVHFGHLRMTQEMLNRFPQGKVSLMPAAYPPHRPEPGASAQQRIEMLELVLSKYPQLTIDSRELNRTEPSYSVVTLREIRQELKDAGKADTCLVFLMGTDAFAKLNQWYQWQELISLTNILVVGRPSSELPSDGEMAEFYQKHAIDSLDHLPHYSHGKVGFCQMPQLDISSTYIREQINQGFSPRFLLPDGILDYMNQYGLYGLNRKS</sequence>
<comment type="pathway">
    <text evidence="2 11">Cofactor biosynthesis; NAD(+) biosynthesis; deamido-NAD(+) from nicotinate D-ribonucleotide: step 1/1.</text>
</comment>
<name>A0ABP3CMN4_9GAMM</name>
<dbReference type="SUPFAM" id="SSF52374">
    <property type="entry name" value="Nucleotidylyl transferase"/>
    <property type="match status" value="1"/>
</dbReference>
<evidence type="ECO:0000256" key="11">
    <source>
        <dbReference type="HAMAP-Rule" id="MF_00244"/>
    </source>
</evidence>
<evidence type="ECO:0000256" key="2">
    <source>
        <dbReference type="ARBA" id="ARBA00005019"/>
    </source>
</evidence>
<dbReference type="Pfam" id="PF01467">
    <property type="entry name" value="CTP_transf_like"/>
    <property type="match status" value="1"/>
</dbReference>
<dbReference type="NCBIfam" id="TIGR00125">
    <property type="entry name" value="cyt_tran_rel"/>
    <property type="match status" value="1"/>
</dbReference>
<reference evidence="14" key="1">
    <citation type="journal article" date="2019" name="Int. J. Syst. Evol. Microbiol.">
        <title>The Global Catalogue of Microorganisms (GCM) 10K type strain sequencing project: providing services to taxonomists for standard genome sequencing and annotation.</title>
        <authorList>
            <consortium name="The Broad Institute Genomics Platform"/>
            <consortium name="The Broad Institute Genome Sequencing Center for Infectious Disease"/>
            <person name="Wu L."/>
            <person name="Ma J."/>
        </authorList>
    </citation>
    <scope>NUCLEOTIDE SEQUENCE [LARGE SCALE GENOMIC DNA]</scope>
    <source>
        <strain evidence="14">JCM 16211</strain>
    </source>
</reference>
<dbReference type="RefSeq" id="WP_343989212.1">
    <property type="nucleotide sequence ID" value="NZ_BAAAFM010000003.1"/>
</dbReference>
<evidence type="ECO:0000256" key="8">
    <source>
        <dbReference type="ARBA" id="ARBA00022840"/>
    </source>
</evidence>
<comment type="function">
    <text evidence="1 11">Catalyzes the reversible adenylation of nicotinate mononucleotide (NaMN) to nicotinic acid adenine dinucleotide (NaAD).</text>
</comment>
<dbReference type="Gene3D" id="3.40.50.620">
    <property type="entry name" value="HUPs"/>
    <property type="match status" value="1"/>
</dbReference>
<keyword evidence="9 11" id="KW-0520">NAD</keyword>
<dbReference type="NCBIfam" id="NF000839">
    <property type="entry name" value="PRK00071.1-1"/>
    <property type="match status" value="1"/>
</dbReference>
<evidence type="ECO:0000256" key="4">
    <source>
        <dbReference type="ARBA" id="ARBA00022642"/>
    </source>
</evidence>
<keyword evidence="6 11" id="KW-0548">Nucleotidyltransferase</keyword>
<dbReference type="NCBIfam" id="TIGR00482">
    <property type="entry name" value="nicotinate (nicotinamide) nucleotide adenylyltransferase"/>
    <property type="match status" value="1"/>
</dbReference>
<evidence type="ECO:0000313" key="13">
    <source>
        <dbReference type="EMBL" id="GAA0210325.1"/>
    </source>
</evidence>
<dbReference type="Proteomes" id="UP001501221">
    <property type="component" value="Unassembled WGS sequence"/>
</dbReference>
<protein>
    <recommendedName>
        <fullName evidence="11">Probable nicotinate-nucleotide adenylyltransferase</fullName>
        <ecNumber evidence="11">2.7.7.18</ecNumber>
    </recommendedName>
    <alternativeName>
        <fullName evidence="11">Deamido-NAD(+) diphosphorylase</fullName>
    </alternativeName>
    <alternativeName>
        <fullName evidence="11">Deamido-NAD(+) pyrophosphorylase</fullName>
    </alternativeName>
    <alternativeName>
        <fullName evidence="11">Nicotinate mononucleotide adenylyltransferase</fullName>
        <shortName evidence="11">NaMN adenylyltransferase</shortName>
    </alternativeName>
</protein>
<dbReference type="CDD" id="cd02165">
    <property type="entry name" value="NMNAT"/>
    <property type="match status" value="1"/>
</dbReference>
<dbReference type="PANTHER" id="PTHR39321:SF3">
    <property type="entry name" value="PHOSPHOPANTETHEINE ADENYLYLTRANSFERASE"/>
    <property type="match status" value="1"/>
</dbReference>
<proteinExistence type="inferred from homology"/>
<dbReference type="EMBL" id="BAAAFM010000003">
    <property type="protein sequence ID" value="GAA0210325.1"/>
    <property type="molecule type" value="Genomic_DNA"/>
</dbReference>
<comment type="similarity">
    <text evidence="3 11">Belongs to the NadD family.</text>
</comment>
<keyword evidence="4 11" id="KW-0662">Pyridine nucleotide biosynthesis</keyword>
<dbReference type="EC" id="2.7.7.18" evidence="11"/>
<evidence type="ECO:0000256" key="7">
    <source>
        <dbReference type="ARBA" id="ARBA00022741"/>
    </source>
</evidence>
<evidence type="ECO:0000259" key="12">
    <source>
        <dbReference type="Pfam" id="PF01467"/>
    </source>
</evidence>
<dbReference type="HAMAP" id="MF_00244">
    <property type="entry name" value="NaMN_adenylyltr"/>
    <property type="match status" value="1"/>
</dbReference>
<dbReference type="PANTHER" id="PTHR39321">
    <property type="entry name" value="NICOTINATE-NUCLEOTIDE ADENYLYLTRANSFERASE-RELATED"/>
    <property type="match status" value="1"/>
</dbReference>
<dbReference type="InterPro" id="IPR005248">
    <property type="entry name" value="NadD/NMNAT"/>
</dbReference>
<dbReference type="GO" id="GO:0016779">
    <property type="term" value="F:nucleotidyltransferase activity"/>
    <property type="evidence" value="ECO:0007669"/>
    <property type="project" value="UniProtKB-KW"/>
</dbReference>
<comment type="caution">
    <text evidence="13">The sequence shown here is derived from an EMBL/GenBank/DDBJ whole genome shotgun (WGS) entry which is preliminary data.</text>
</comment>
<feature type="domain" description="Cytidyltransferase-like" evidence="12">
    <location>
        <begin position="15"/>
        <end position="197"/>
    </location>
</feature>
<accession>A0ABP3CMN4</accession>
<evidence type="ECO:0000256" key="1">
    <source>
        <dbReference type="ARBA" id="ARBA00002324"/>
    </source>
</evidence>
<evidence type="ECO:0000256" key="5">
    <source>
        <dbReference type="ARBA" id="ARBA00022679"/>
    </source>
</evidence>
<gene>
    <name evidence="11 13" type="primary">nadD</name>
    <name evidence="13" type="ORF">GCM10009123_17130</name>
</gene>
<comment type="catalytic activity">
    <reaction evidence="10 11">
        <text>nicotinate beta-D-ribonucleotide + ATP + H(+) = deamido-NAD(+) + diphosphate</text>
        <dbReference type="Rhea" id="RHEA:22860"/>
        <dbReference type="ChEBI" id="CHEBI:15378"/>
        <dbReference type="ChEBI" id="CHEBI:30616"/>
        <dbReference type="ChEBI" id="CHEBI:33019"/>
        <dbReference type="ChEBI" id="CHEBI:57502"/>
        <dbReference type="ChEBI" id="CHEBI:58437"/>
        <dbReference type="EC" id="2.7.7.18"/>
    </reaction>
</comment>
<keyword evidence="7 11" id="KW-0547">Nucleotide-binding</keyword>
<keyword evidence="8 11" id="KW-0067">ATP-binding</keyword>